<feature type="compositionally biased region" description="Basic residues" evidence="1">
    <location>
        <begin position="44"/>
        <end position="53"/>
    </location>
</feature>
<evidence type="ECO:0000256" key="1">
    <source>
        <dbReference type="SAM" id="MobiDB-lite"/>
    </source>
</evidence>
<accession>S2YVI5</accession>
<dbReference type="EMBL" id="ATBY01000015">
    <property type="protein sequence ID" value="EPD68366.1"/>
    <property type="molecule type" value="Genomic_DNA"/>
</dbReference>
<sequence length="110" mass="12338">MGKRGIFHGGELRQRDGLWRKERPPHAFVTVTGRGVPSNFPRRTGPRRERKVRPLGQEDSHRSVGMVAPGISEFRGWVLTLESDALVTVLEDELTVVPGQYLRVGEEHAA</sequence>
<evidence type="ECO:0000313" key="3">
    <source>
        <dbReference type="Proteomes" id="UP000014408"/>
    </source>
</evidence>
<organism evidence="2 3">
    <name type="scientific">Corynebacterium pyruviciproducens ATCC BAA-1742</name>
    <dbReference type="NCBI Taxonomy" id="1125779"/>
    <lineage>
        <taxon>Bacteria</taxon>
        <taxon>Bacillati</taxon>
        <taxon>Actinomycetota</taxon>
        <taxon>Actinomycetes</taxon>
        <taxon>Mycobacteriales</taxon>
        <taxon>Corynebacteriaceae</taxon>
        <taxon>Corynebacterium</taxon>
    </lineage>
</organism>
<comment type="caution">
    <text evidence="2">The sequence shown here is derived from an EMBL/GenBank/DDBJ whole genome shotgun (WGS) entry which is preliminary data.</text>
</comment>
<name>S2YVI5_9CORY</name>
<evidence type="ECO:0000313" key="2">
    <source>
        <dbReference type="EMBL" id="EPD68366.1"/>
    </source>
</evidence>
<dbReference type="Proteomes" id="UP000014408">
    <property type="component" value="Unassembled WGS sequence"/>
</dbReference>
<gene>
    <name evidence="2" type="ORF">HMPREF1219_01546</name>
</gene>
<dbReference type="AlphaFoldDB" id="S2YVI5"/>
<reference evidence="2 3" key="1">
    <citation type="submission" date="2013-05" db="EMBL/GenBank/DDBJ databases">
        <title>The Genome Sequence of Corynebacterium pyruviciproducens 1773O (ATCC BAA-1742).</title>
        <authorList>
            <consortium name="The Broad Institute Genomics Platform"/>
            <person name="Earl A."/>
            <person name="Ward D."/>
            <person name="Feldgarden M."/>
            <person name="Gevers D."/>
            <person name="Tong J."/>
            <person name="Walker B."/>
            <person name="Young S."/>
            <person name="Zeng Q."/>
            <person name="Gargeya S."/>
            <person name="Fitzgerald M."/>
            <person name="Haas B."/>
            <person name="Abouelleil A."/>
            <person name="Allen A.W."/>
            <person name="Alvarado L."/>
            <person name="Arachchi H.M."/>
            <person name="Berlin A.M."/>
            <person name="Chapman S.B."/>
            <person name="Gainer-Dewar J."/>
            <person name="Goldberg J."/>
            <person name="Griggs A."/>
            <person name="Gujja S."/>
            <person name="Hansen M."/>
            <person name="Howarth C."/>
            <person name="Imamovic A."/>
            <person name="Ireland A."/>
            <person name="Larimer J."/>
            <person name="McCowan C."/>
            <person name="Murphy C."/>
            <person name="Pearson M."/>
            <person name="Poon T.W."/>
            <person name="Priest M."/>
            <person name="Roberts A."/>
            <person name="Saif S."/>
            <person name="Shea T."/>
            <person name="Sisk P."/>
            <person name="Sykes S."/>
            <person name="Wortman J."/>
            <person name="Nusbaum C."/>
            <person name="Birren B."/>
        </authorList>
    </citation>
    <scope>NUCLEOTIDE SEQUENCE [LARGE SCALE GENOMIC DNA]</scope>
    <source>
        <strain evidence="2 3">ATCC BAA-1742</strain>
    </source>
</reference>
<protein>
    <submittedName>
        <fullName evidence="2">Uncharacterized protein</fullName>
    </submittedName>
</protein>
<keyword evidence="3" id="KW-1185">Reference proteome</keyword>
<proteinExistence type="predicted"/>
<dbReference type="HOGENOM" id="CLU_2166736_0_0_11"/>
<feature type="region of interest" description="Disordered" evidence="1">
    <location>
        <begin position="30"/>
        <end position="64"/>
    </location>
</feature>